<protein>
    <recommendedName>
        <fullName evidence="3">Carrier domain-containing protein</fullName>
    </recommendedName>
</protein>
<dbReference type="Gene3D" id="1.10.1200.10">
    <property type="entry name" value="ACP-like"/>
    <property type="match status" value="1"/>
</dbReference>
<reference evidence="1 2" key="1">
    <citation type="submission" date="2020-01" db="EMBL/GenBank/DDBJ databases">
        <title>Genome analysis.</title>
        <authorList>
            <person name="Wu S."/>
            <person name="Wang G."/>
        </authorList>
    </citation>
    <scope>NUCLEOTIDE SEQUENCE [LARGE SCALE GENOMIC DNA]</scope>
    <source>
        <strain evidence="1 2">SYL130</strain>
    </source>
</reference>
<evidence type="ECO:0008006" key="3">
    <source>
        <dbReference type="Google" id="ProtNLM"/>
    </source>
</evidence>
<proteinExistence type="predicted"/>
<name>A0ABW9ZPK2_9BACT</name>
<keyword evidence="2" id="KW-1185">Reference proteome</keyword>
<dbReference type="InterPro" id="IPR036736">
    <property type="entry name" value="ACP-like_sf"/>
</dbReference>
<accession>A0ABW9ZPK2</accession>
<dbReference type="EMBL" id="JAACJS010000002">
    <property type="protein sequence ID" value="NCI49036.1"/>
    <property type="molecule type" value="Genomic_DNA"/>
</dbReference>
<dbReference type="Proteomes" id="UP000753802">
    <property type="component" value="Unassembled WGS sequence"/>
</dbReference>
<comment type="caution">
    <text evidence="1">The sequence shown here is derived from an EMBL/GenBank/DDBJ whole genome shotgun (WGS) entry which is preliminary data.</text>
</comment>
<sequence>MTRAEINDIVIATFKRVINDSDKTIDSEPTPDTAIMGSESIFDSVDLVTFIVALEQTLEDDHNISITLADDRALGQAVSPFKSIGTIRDYIEVLVNEK</sequence>
<gene>
    <name evidence="1" type="ORF">GWC95_03825</name>
</gene>
<dbReference type="RefSeq" id="WP_161817336.1">
    <property type="nucleotide sequence ID" value="NZ_JAACJS010000002.1"/>
</dbReference>
<evidence type="ECO:0000313" key="2">
    <source>
        <dbReference type="Proteomes" id="UP000753802"/>
    </source>
</evidence>
<organism evidence="1 2">
    <name type="scientific">Sediminibacterium roseum</name>
    <dbReference type="NCBI Taxonomy" id="1978412"/>
    <lineage>
        <taxon>Bacteria</taxon>
        <taxon>Pseudomonadati</taxon>
        <taxon>Bacteroidota</taxon>
        <taxon>Chitinophagia</taxon>
        <taxon>Chitinophagales</taxon>
        <taxon>Chitinophagaceae</taxon>
        <taxon>Sediminibacterium</taxon>
    </lineage>
</organism>
<evidence type="ECO:0000313" key="1">
    <source>
        <dbReference type="EMBL" id="NCI49036.1"/>
    </source>
</evidence>